<evidence type="ECO:0000313" key="3">
    <source>
        <dbReference type="Proteomes" id="UP001152622"/>
    </source>
</evidence>
<evidence type="ECO:0000313" key="2">
    <source>
        <dbReference type="EMBL" id="KAJ8374700.1"/>
    </source>
</evidence>
<keyword evidence="3" id="KW-1185">Reference proteome</keyword>
<feature type="region of interest" description="Disordered" evidence="1">
    <location>
        <begin position="1"/>
        <end position="40"/>
    </location>
</feature>
<sequence length="84" mass="9442">MLKLTKEHHRSQLWARSKLSQEKEKWDAEQDVGPGFTLPPSAADMPTHVFAFKASAALALTTRKGVEKHVLCTQGRPEQQSDEK</sequence>
<protein>
    <submittedName>
        <fullName evidence="2">Uncharacterized protein</fullName>
    </submittedName>
</protein>
<feature type="compositionally biased region" description="Basic residues" evidence="1">
    <location>
        <begin position="1"/>
        <end position="11"/>
    </location>
</feature>
<organism evidence="2 3">
    <name type="scientific">Synaphobranchus kaupii</name>
    <name type="common">Kaup's arrowtooth eel</name>
    <dbReference type="NCBI Taxonomy" id="118154"/>
    <lineage>
        <taxon>Eukaryota</taxon>
        <taxon>Metazoa</taxon>
        <taxon>Chordata</taxon>
        <taxon>Craniata</taxon>
        <taxon>Vertebrata</taxon>
        <taxon>Euteleostomi</taxon>
        <taxon>Actinopterygii</taxon>
        <taxon>Neopterygii</taxon>
        <taxon>Teleostei</taxon>
        <taxon>Anguilliformes</taxon>
        <taxon>Synaphobranchidae</taxon>
        <taxon>Synaphobranchus</taxon>
    </lineage>
</organism>
<dbReference type="AlphaFoldDB" id="A0A9Q1J9Y1"/>
<dbReference type="Proteomes" id="UP001152622">
    <property type="component" value="Chromosome 2"/>
</dbReference>
<gene>
    <name evidence="2" type="ORF">SKAU_G00052800</name>
</gene>
<accession>A0A9Q1J9Y1</accession>
<proteinExistence type="predicted"/>
<evidence type="ECO:0000256" key="1">
    <source>
        <dbReference type="SAM" id="MobiDB-lite"/>
    </source>
</evidence>
<feature type="compositionally biased region" description="Basic and acidic residues" evidence="1">
    <location>
        <begin position="19"/>
        <end position="28"/>
    </location>
</feature>
<name>A0A9Q1J9Y1_SYNKA</name>
<reference evidence="2" key="1">
    <citation type="journal article" date="2023" name="Science">
        <title>Genome structures resolve the early diversification of teleost fishes.</title>
        <authorList>
            <person name="Parey E."/>
            <person name="Louis A."/>
            <person name="Montfort J."/>
            <person name="Bouchez O."/>
            <person name="Roques C."/>
            <person name="Iampietro C."/>
            <person name="Lluch J."/>
            <person name="Castinel A."/>
            <person name="Donnadieu C."/>
            <person name="Desvignes T."/>
            <person name="Floi Bucao C."/>
            <person name="Jouanno E."/>
            <person name="Wen M."/>
            <person name="Mejri S."/>
            <person name="Dirks R."/>
            <person name="Jansen H."/>
            <person name="Henkel C."/>
            <person name="Chen W.J."/>
            <person name="Zahm M."/>
            <person name="Cabau C."/>
            <person name="Klopp C."/>
            <person name="Thompson A.W."/>
            <person name="Robinson-Rechavi M."/>
            <person name="Braasch I."/>
            <person name="Lecointre G."/>
            <person name="Bobe J."/>
            <person name="Postlethwait J.H."/>
            <person name="Berthelot C."/>
            <person name="Roest Crollius H."/>
            <person name="Guiguen Y."/>
        </authorList>
    </citation>
    <scope>NUCLEOTIDE SEQUENCE</scope>
    <source>
        <strain evidence="2">WJC10195</strain>
    </source>
</reference>
<dbReference type="EMBL" id="JAINUF010000002">
    <property type="protein sequence ID" value="KAJ8374700.1"/>
    <property type="molecule type" value="Genomic_DNA"/>
</dbReference>
<comment type="caution">
    <text evidence="2">The sequence shown here is derived from an EMBL/GenBank/DDBJ whole genome shotgun (WGS) entry which is preliminary data.</text>
</comment>